<dbReference type="Pfam" id="PF00664">
    <property type="entry name" value="ABC_membrane"/>
    <property type="match status" value="1"/>
</dbReference>
<dbReference type="CDD" id="cd03253">
    <property type="entry name" value="ABCC_ATM1_transporter"/>
    <property type="match status" value="1"/>
</dbReference>
<evidence type="ECO:0000256" key="2">
    <source>
        <dbReference type="ARBA" id="ARBA00005417"/>
    </source>
</evidence>
<feature type="transmembrane region" description="Helical" evidence="9">
    <location>
        <begin position="170"/>
        <end position="190"/>
    </location>
</feature>
<protein>
    <submittedName>
        <fullName evidence="12">Metal ABC transporter permease</fullName>
    </submittedName>
</protein>
<feature type="transmembrane region" description="Helical" evidence="9">
    <location>
        <begin position="254"/>
        <end position="278"/>
    </location>
</feature>
<organism evidence="12 13">
    <name type="scientific">Phreatobacter cathodiphilus</name>
    <dbReference type="NCBI Taxonomy" id="1868589"/>
    <lineage>
        <taxon>Bacteria</taxon>
        <taxon>Pseudomonadati</taxon>
        <taxon>Pseudomonadota</taxon>
        <taxon>Alphaproteobacteria</taxon>
        <taxon>Hyphomicrobiales</taxon>
        <taxon>Phreatobacteraceae</taxon>
        <taxon>Phreatobacter</taxon>
    </lineage>
</organism>
<feature type="region of interest" description="Disordered" evidence="8">
    <location>
        <begin position="703"/>
        <end position="741"/>
    </location>
</feature>
<dbReference type="InterPro" id="IPR036640">
    <property type="entry name" value="ABC1_TM_sf"/>
</dbReference>
<dbReference type="Gene3D" id="1.20.1560.10">
    <property type="entry name" value="ABC transporter type 1, transmembrane domain"/>
    <property type="match status" value="1"/>
</dbReference>
<dbReference type="Pfam" id="PF00005">
    <property type="entry name" value="ABC_tran"/>
    <property type="match status" value="1"/>
</dbReference>
<evidence type="ECO:0000256" key="7">
    <source>
        <dbReference type="ARBA" id="ARBA00023136"/>
    </source>
</evidence>
<evidence type="ECO:0000256" key="3">
    <source>
        <dbReference type="ARBA" id="ARBA00022692"/>
    </source>
</evidence>
<dbReference type="InterPro" id="IPR003439">
    <property type="entry name" value="ABC_transporter-like_ATP-bd"/>
</dbReference>
<evidence type="ECO:0000256" key="5">
    <source>
        <dbReference type="ARBA" id="ARBA00022840"/>
    </source>
</evidence>
<feature type="transmembrane region" description="Helical" evidence="9">
    <location>
        <begin position="284"/>
        <end position="303"/>
    </location>
</feature>
<evidence type="ECO:0000313" key="13">
    <source>
        <dbReference type="Proteomes" id="UP000237889"/>
    </source>
</evidence>
<sequence>MAGAGAAIDADGTDGRHGALRRVRAAARAPASHDGDHSRGGPPRSARNGPPAGTSHAHSRGTGASPERKGDYIGSRELRPLPQGQTIVTSPHAPGAPAPAQNAVSAEGGALSRTILHLWPFIWPHDRADLKRRVAWAMVLLVIAKVVTMVVPFTFKWATDALAAPQAADAGWWAAVLAAPLALTLAYGASRILMALVTQMRDGLFAKVSMHAVRRLALLTFEHMHRLSLRFHLERKTGGLTRVLERGRNAIETIVRMIILQLMPTILELALIVGILLWMFDWRYVVVIIVTVAAYLAFTYYATEWRIAIRRDMNDSDTNANVKAIDSLLNFETVKYFSAEAREKARYDVSMAKYEAASTKALTSLAVLNAGQAAIFTAGMTVAMVLCAIDITRGRNTVGDFVMINAMMIQLYQPLNFMGMVYREIKQAVTDIEAMFAILGRNPEIVDRPGAPDLKVAGGTIRFEDVTFAYDPARPILKGVTFEVPAGKSVAIVGPSGAGKSTISRLLFRFYDISGGRITVDGQDIREVTQASLRRAIGMVPQDTVLFNDTIRYNIRYGRWEASDAEVEEAAGLAQIHDFIQRSPAGYETEVGERGLKLSGGEKQRVAIARAILKSPPILVLDEATSALDSHTEREIQEALDRIARDRTAIVIAHRLSTVVNADEIIVLDDGRVAERGTHGELLAKGGLYAGLWNRQREAAEAEEKIAGLDRGMPARSQESAPVSPDSRADVFVKPPREAAE</sequence>
<comment type="similarity">
    <text evidence="2">Belongs to the ABC transporter superfamily.</text>
</comment>
<dbReference type="KEGG" id="phr:C6569_04025"/>
<dbReference type="GO" id="GO:0016887">
    <property type="term" value="F:ATP hydrolysis activity"/>
    <property type="evidence" value="ECO:0007669"/>
    <property type="project" value="InterPro"/>
</dbReference>
<dbReference type="FunFam" id="3.40.50.300:FF:003468">
    <property type="entry name" value="ABC transporter"/>
    <property type="match status" value="1"/>
</dbReference>
<dbReference type="InterPro" id="IPR039421">
    <property type="entry name" value="Type_1_exporter"/>
</dbReference>
<evidence type="ECO:0000256" key="1">
    <source>
        <dbReference type="ARBA" id="ARBA00004651"/>
    </source>
</evidence>
<dbReference type="InterPro" id="IPR017871">
    <property type="entry name" value="ABC_transporter-like_CS"/>
</dbReference>
<gene>
    <name evidence="12" type="ORF">C6569_04025</name>
</gene>
<dbReference type="PROSITE" id="PS50929">
    <property type="entry name" value="ABC_TM1F"/>
    <property type="match status" value="1"/>
</dbReference>
<evidence type="ECO:0000259" key="11">
    <source>
        <dbReference type="PROSITE" id="PS50929"/>
    </source>
</evidence>
<dbReference type="SMART" id="SM00382">
    <property type="entry name" value="AAA"/>
    <property type="match status" value="1"/>
</dbReference>
<dbReference type="SUPFAM" id="SSF52540">
    <property type="entry name" value="P-loop containing nucleoside triphosphate hydrolases"/>
    <property type="match status" value="1"/>
</dbReference>
<keyword evidence="4" id="KW-0547">Nucleotide-binding</keyword>
<evidence type="ECO:0000256" key="6">
    <source>
        <dbReference type="ARBA" id="ARBA00022989"/>
    </source>
</evidence>
<dbReference type="PANTHER" id="PTHR24221:SF654">
    <property type="entry name" value="ATP-BINDING CASSETTE SUB-FAMILY B MEMBER 6"/>
    <property type="match status" value="1"/>
</dbReference>
<keyword evidence="6 9" id="KW-1133">Transmembrane helix</keyword>
<dbReference type="GO" id="GO:0005886">
    <property type="term" value="C:plasma membrane"/>
    <property type="evidence" value="ECO:0007669"/>
    <property type="project" value="UniProtKB-SubCell"/>
</dbReference>
<dbReference type="EMBL" id="CP027668">
    <property type="protein sequence ID" value="AVO44300.1"/>
    <property type="molecule type" value="Genomic_DNA"/>
</dbReference>
<feature type="transmembrane region" description="Helical" evidence="9">
    <location>
        <begin position="134"/>
        <end position="158"/>
    </location>
</feature>
<feature type="compositionally biased region" description="Low complexity" evidence="8">
    <location>
        <begin position="1"/>
        <end position="10"/>
    </location>
</feature>
<dbReference type="GO" id="GO:0005524">
    <property type="term" value="F:ATP binding"/>
    <property type="evidence" value="ECO:0007669"/>
    <property type="project" value="UniProtKB-KW"/>
</dbReference>
<feature type="domain" description="ABC transmembrane type-1" evidence="11">
    <location>
        <begin position="135"/>
        <end position="427"/>
    </location>
</feature>
<feature type="domain" description="ABC transporter" evidence="10">
    <location>
        <begin position="461"/>
        <end position="695"/>
    </location>
</feature>
<dbReference type="GO" id="GO:0140359">
    <property type="term" value="F:ABC-type transporter activity"/>
    <property type="evidence" value="ECO:0007669"/>
    <property type="project" value="InterPro"/>
</dbReference>
<dbReference type="PROSITE" id="PS50893">
    <property type="entry name" value="ABC_TRANSPORTER_2"/>
    <property type="match status" value="1"/>
</dbReference>
<reference evidence="12 13" key="1">
    <citation type="submission" date="2018-03" db="EMBL/GenBank/DDBJ databases">
        <title>Genome sequencing of Phreatobacter sp.</title>
        <authorList>
            <person name="Kim S.-J."/>
            <person name="Heo J."/>
            <person name="Kwon S.-W."/>
        </authorList>
    </citation>
    <scope>NUCLEOTIDE SEQUENCE [LARGE SCALE GENOMIC DNA]</scope>
    <source>
        <strain evidence="12 13">S-12</strain>
    </source>
</reference>
<dbReference type="SUPFAM" id="SSF90123">
    <property type="entry name" value="ABC transporter transmembrane region"/>
    <property type="match status" value="1"/>
</dbReference>
<keyword evidence="5" id="KW-0067">ATP-binding</keyword>
<evidence type="ECO:0000313" key="12">
    <source>
        <dbReference type="EMBL" id="AVO44300.1"/>
    </source>
</evidence>
<name>A0A2S0N805_9HYPH</name>
<accession>A0A2S0N805</accession>
<feature type="region of interest" description="Disordered" evidence="8">
    <location>
        <begin position="1"/>
        <end position="77"/>
    </location>
</feature>
<dbReference type="Gene3D" id="3.40.50.300">
    <property type="entry name" value="P-loop containing nucleotide triphosphate hydrolases"/>
    <property type="match status" value="1"/>
</dbReference>
<dbReference type="CDD" id="cd18582">
    <property type="entry name" value="ABC_6TM_ATM1_ABCB7"/>
    <property type="match status" value="1"/>
</dbReference>
<feature type="compositionally biased region" description="Basic and acidic residues" evidence="8">
    <location>
        <begin position="727"/>
        <end position="741"/>
    </location>
</feature>
<feature type="region of interest" description="Disordered" evidence="8">
    <location>
        <begin position="85"/>
        <end position="104"/>
    </location>
</feature>
<comment type="subcellular location">
    <subcellularLocation>
        <location evidence="1">Cell membrane</location>
        <topology evidence="1">Multi-pass membrane protein</topology>
    </subcellularLocation>
</comment>
<evidence type="ECO:0000256" key="9">
    <source>
        <dbReference type="SAM" id="Phobius"/>
    </source>
</evidence>
<dbReference type="InterPro" id="IPR003593">
    <property type="entry name" value="AAA+_ATPase"/>
</dbReference>
<keyword evidence="3 9" id="KW-0812">Transmembrane</keyword>
<feature type="transmembrane region" description="Helical" evidence="9">
    <location>
        <begin position="361"/>
        <end position="386"/>
    </location>
</feature>
<dbReference type="InterPro" id="IPR027417">
    <property type="entry name" value="P-loop_NTPase"/>
</dbReference>
<evidence type="ECO:0000259" key="10">
    <source>
        <dbReference type="PROSITE" id="PS50893"/>
    </source>
</evidence>
<dbReference type="InterPro" id="IPR011527">
    <property type="entry name" value="ABC1_TM_dom"/>
</dbReference>
<keyword evidence="7 9" id="KW-0472">Membrane</keyword>
<keyword evidence="13" id="KW-1185">Reference proteome</keyword>
<dbReference type="Proteomes" id="UP000237889">
    <property type="component" value="Chromosome"/>
</dbReference>
<dbReference type="AlphaFoldDB" id="A0A2S0N805"/>
<dbReference type="PROSITE" id="PS00211">
    <property type="entry name" value="ABC_TRANSPORTER_1"/>
    <property type="match status" value="1"/>
</dbReference>
<dbReference type="PANTHER" id="PTHR24221">
    <property type="entry name" value="ATP-BINDING CASSETTE SUB-FAMILY B"/>
    <property type="match status" value="1"/>
</dbReference>
<evidence type="ECO:0000256" key="8">
    <source>
        <dbReference type="SAM" id="MobiDB-lite"/>
    </source>
</evidence>
<feature type="compositionally biased region" description="Basic and acidic residues" evidence="8">
    <location>
        <begin position="66"/>
        <end position="77"/>
    </location>
</feature>
<dbReference type="OrthoDB" id="9804259at2"/>
<proteinExistence type="inferred from homology"/>
<evidence type="ECO:0000256" key="4">
    <source>
        <dbReference type="ARBA" id="ARBA00022741"/>
    </source>
</evidence>